<dbReference type="FunFam" id="3.40.50.150:FF:000040">
    <property type="entry name" value="Putative ribosomal RNA methyltransferase 1"/>
    <property type="match status" value="1"/>
</dbReference>
<dbReference type="InterPro" id="IPR050082">
    <property type="entry name" value="RNA_methyltr_RlmE"/>
</dbReference>
<dbReference type="GO" id="GO:0002181">
    <property type="term" value="P:cytoplasmic translation"/>
    <property type="evidence" value="ECO:0007669"/>
    <property type="project" value="UniProtKB-UniRule"/>
</dbReference>
<comment type="function">
    <text evidence="9">Methylates the 2'-O-ribose of nucleotides at positions 32 and 34 of the tRNA anticodon loop of substrate tRNAs.</text>
</comment>
<proteinExistence type="inferred from homology"/>
<comment type="similarity">
    <text evidence="9">Belongs to the class I-like SAM-binding methyltransferase superfamily. RNA methyltransferase RlmE family. TRM7 subfamily.</text>
</comment>
<dbReference type="GO" id="GO:0005737">
    <property type="term" value="C:cytoplasm"/>
    <property type="evidence" value="ECO:0007669"/>
    <property type="project" value="UniProtKB-SubCell"/>
</dbReference>
<keyword evidence="4 9" id="KW-0489">Methyltransferase</keyword>
<dbReference type="HAMAP" id="MF_01547">
    <property type="entry name" value="RNA_methyltr_E"/>
    <property type="match status" value="1"/>
</dbReference>
<evidence type="ECO:0000256" key="9">
    <source>
        <dbReference type="HAMAP-Rule" id="MF_03162"/>
    </source>
</evidence>
<name>A0A9Q3HN60_9BASI</name>
<dbReference type="Proteomes" id="UP000765509">
    <property type="component" value="Unassembled WGS sequence"/>
</dbReference>
<evidence type="ECO:0000256" key="4">
    <source>
        <dbReference type="ARBA" id="ARBA00022603"/>
    </source>
</evidence>
<evidence type="ECO:0000256" key="7">
    <source>
        <dbReference type="ARBA" id="ARBA00022694"/>
    </source>
</evidence>
<dbReference type="GO" id="GO:0106340">
    <property type="term" value="F:tRNA (guanosine(34)-2'-O)-methyltransferase activity"/>
    <property type="evidence" value="ECO:0007669"/>
    <property type="project" value="UniProtKB-ARBA"/>
</dbReference>
<dbReference type="InterPro" id="IPR015507">
    <property type="entry name" value="rRNA-MeTfrase_E"/>
</dbReference>
<dbReference type="InterPro" id="IPR029063">
    <property type="entry name" value="SAM-dependent_MTases_sf"/>
</dbReference>
<dbReference type="GO" id="GO:0005634">
    <property type="term" value="C:nucleus"/>
    <property type="evidence" value="ECO:0007669"/>
    <property type="project" value="UniProtKB-SubCell"/>
</dbReference>
<accession>A0A9Q3HN60</accession>
<sequence length="288" mass="31592">MGKCSKDKRDIYYRLGKSEGYRARSAYKLIHLDQRYGLLSDPNQPINRVIDLCAAPGSWTQVLVEKLNEKRASDSEQPKIVAVDLQPMAPLDGVVQIIGDITKLETAENILSHFQGEKADLVVCDGAPDVTGLHELDEFIQSQLLSAALNITLSVLKPGGTFVAKIFRGRDVDILFDQLACLFTQISCTKPPSSRSSSLEAFVVCQKYDPPPGFVPDTLLRNPNGQDHFSSCPENLQYLLNFVTCGDLSIFPNSMVSGQTSAAEQNTNSVNQVLPFATATVQNAERRA</sequence>
<evidence type="ECO:0000256" key="5">
    <source>
        <dbReference type="ARBA" id="ARBA00022679"/>
    </source>
</evidence>
<evidence type="ECO:0000256" key="6">
    <source>
        <dbReference type="ARBA" id="ARBA00022691"/>
    </source>
</evidence>
<keyword evidence="3 9" id="KW-0963">Cytoplasm</keyword>
<feature type="binding site" evidence="9">
    <location>
        <position position="125"/>
    </location>
    <ligand>
        <name>S-adenosyl-L-methionine</name>
        <dbReference type="ChEBI" id="CHEBI:59789"/>
    </ligand>
</feature>
<dbReference type="SUPFAM" id="SSF53335">
    <property type="entry name" value="S-adenosyl-L-methionine-dependent methyltransferases"/>
    <property type="match status" value="1"/>
</dbReference>
<dbReference type="GO" id="GO:0002128">
    <property type="term" value="P:tRNA nucleoside ribose methylation"/>
    <property type="evidence" value="ECO:0007669"/>
    <property type="project" value="UniProtKB-UniRule"/>
</dbReference>
<feature type="active site" description="Proton acceptor" evidence="9">
    <location>
        <position position="165"/>
    </location>
</feature>
<keyword evidence="7 9" id="KW-0819">tRNA processing</keyword>
<evidence type="ECO:0000256" key="8">
    <source>
        <dbReference type="ARBA" id="ARBA00048902"/>
    </source>
</evidence>
<organism evidence="11 12">
    <name type="scientific">Austropuccinia psidii MF-1</name>
    <dbReference type="NCBI Taxonomy" id="1389203"/>
    <lineage>
        <taxon>Eukaryota</taxon>
        <taxon>Fungi</taxon>
        <taxon>Dikarya</taxon>
        <taxon>Basidiomycota</taxon>
        <taxon>Pucciniomycotina</taxon>
        <taxon>Pucciniomycetes</taxon>
        <taxon>Pucciniales</taxon>
        <taxon>Sphaerophragmiaceae</taxon>
        <taxon>Austropuccinia</taxon>
    </lineage>
</organism>
<evidence type="ECO:0000259" key="10">
    <source>
        <dbReference type="Pfam" id="PF01728"/>
    </source>
</evidence>
<evidence type="ECO:0000313" key="11">
    <source>
        <dbReference type="EMBL" id="MBW0508989.1"/>
    </source>
</evidence>
<reference evidence="11" key="1">
    <citation type="submission" date="2021-03" db="EMBL/GenBank/DDBJ databases">
        <title>Draft genome sequence of rust myrtle Austropuccinia psidii MF-1, a brazilian biotype.</title>
        <authorList>
            <person name="Quecine M.C."/>
            <person name="Pachon D.M.R."/>
            <person name="Bonatelli M.L."/>
            <person name="Correr F.H."/>
            <person name="Franceschini L.M."/>
            <person name="Leite T.F."/>
            <person name="Margarido G.R.A."/>
            <person name="Almeida C.A."/>
            <person name="Ferrarezi J.A."/>
            <person name="Labate C.A."/>
        </authorList>
    </citation>
    <scope>NUCLEOTIDE SEQUENCE</scope>
    <source>
        <strain evidence="11">MF-1</strain>
    </source>
</reference>
<feature type="binding site" evidence="9">
    <location>
        <position position="57"/>
    </location>
    <ligand>
        <name>S-adenosyl-L-methionine</name>
        <dbReference type="ChEBI" id="CHEBI:59789"/>
    </ligand>
</feature>
<dbReference type="InterPro" id="IPR028590">
    <property type="entry name" value="RNA_methyltr_E_TRM7"/>
</dbReference>
<evidence type="ECO:0000256" key="1">
    <source>
        <dbReference type="ARBA" id="ARBA00004123"/>
    </source>
</evidence>
<dbReference type="AlphaFoldDB" id="A0A9Q3HN60"/>
<dbReference type="PANTHER" id="PTHR10920">
    <property type="entry name" value="RIBOSOMAL RNA METHYLTRANSFERASE"/>
    <property type="match status" value="1"/>
</dbReference>
<protein>
    <recommendedName>
        <fullName evidence="9">Putative tRNA (cytidine(32)/guanosine(34)-2'-O)-methyltransferase</fullName>
        <ecNumber evidence="9">2.1.1.205</ecNumber>
    </recommendedName>
    <alternativeName>
        <fullName evidence="9">2'-O-ribose RNA methyltransferase TRM7 homolog</fullName>
    </alternativeName>
</protein>
<dbReference type="PANTHER" id="PTHR10920:SF12">
    <property type="entry name" value="TRNA (CYTIDINE(32)_GUANOSINE(34)-2'-O)-METHYLTRANSFERASE-RELATED"/>
    <property type="match status" value="1"/>
</dbReference>
<dbReference type="HAMAP" id="MF_03162">
    <property type="entry name" value="RNA_methyltr_E_TRM7"/>
    <property type="match status" value="1"/>
</dbReference>
<evidence type="ECO:0000256" key="3">
    <source>
        <dbReference type="ARBA" id="ARBA00022490"/>
    </source>
</evidence>
<evidence type="ECO:0000256" key="2">
    <source>
        <dbReference type="ARBA" id="ARBA00004496"/>
    </source>
</evidence>
<comment type="subcellular location">
    <subcellularLocation>
        <location evidence="2 9">Cytoplasm</location>
    </subcellularLocation>
    <subcellularLocation>
        <location evidence="1">Nucleus</location>
    </subcellularLocation>
</comment>
<keyword evidence="6 9" id="KW-0949">S-adenosyl-L-methionine</keyword>
<dbReference type="InterPro" id="IPR002877">
    <property type="entry name" value="RNA_MeTrfase_FtsJ_dom"/>
</dbReference>
<keyword evidence="5 9" id="KW-0808">Transferase</keyword>
<feature type="binding site" evidence="9">
    <location>
        <position position="100"/>
    </location>
    <ligand>
        <name>S-adenosyl-L-methionine</name>
        <dbReference type="ChEBI" id="CHEBI:59789"/>
    </ligand>
</feature>
<comment type="caution">
    <text evidence="11">The sequence shown here is derived from an EMBL/GenBank/DDBJ whole genome shotgun (WGS) entry which is preliminary data.</text>
</comment>
<keyword evidence="12" id="KW-1185">Reference proteome</keyword>
<dbReference type="CDD" id="cd02440">
    <property type="entry name" value="AdoMet_MTases"/>
    <property type="match status" value="1"/>
</dbReference>
<dbReference type="Gene3D" id="3.40.50.150">
    <property type="entry name" value="Vaccinia Virus protein VP39"/>
    <property type="match status" value="1"/>
</dbReference>
<dbReference type="EC" id="2.1.1.205" evidence="9"/>
<comment type="catalytic activity">
    <reaction evidence="8 9">
        <text>cytidine(32)/guanosine(34) in tRNA + 2 S-adenosyl-L-methionine = 2'-O-methylcytidine(32)/2'-O-methylguanosine(34) in tRNA + 2 S-adenosyl-L-homocysteine + 2 H(+)</text>
        <dbReference type="Rhea" id="RHEA:42396"/>
        <dbReference type="Rhea" id="RHEA-COMP:10246"/>
        <dbReference type="Rhea" id="RHEA-COMP:10247"/>
        <dbReference type="ChEBI" id="CHEBI:15378"/>
        <dbReference type="ChEBI" id="CHEBI:57856"/>
        <dbReference type="ChEBI" id="CHEBI:59789"/>
        <dbReference type="ChEBI" id="CHEBI:74269"/>
        <dbReference type="ChEBI" id="CHEBI:74445"/>
        <dbReference type="ChEBI" id="CHEBI:74495"/>
        <dbReference type="ChEBI" id="CHEBI:82748"/>
        <dbReference type="EC" id="2.1.1.205"/>
    </reaction>
</comment>
<gene>
    <name evidence="11" type="ORF">O181_048704</name>
</gene>
<dbReference type="Pfam" id="PF01728">
    <property type="entry name" value="FtsJ"/>
    <property type="match status" value="1"/>
</dbReference>
<dbReference type="OrthoDB" id="289250at2759"/>
<feature type="domain" description="Ribosomal RNA methyltransferase FtsJ" evidence="10">
    <location>
        <begin position="21"/>
        <end position="208"/>
    </location>
</feature>
<feature type="binding site" evidence="9">
    <location>
        <position position="59"/>
    </location>
    <ligand>
        <name>S-adenosyl-L-methionine</name>
        <dbReference type="ChEBI" id="CHEBI:59789"/>
    </ligand>
</feature>
<evidence type="ECO:0000313" key="12">
    <source>
        <dbReference type="Proteomes" id="UP000765509"/>
    </source>
</evidence>
<dbReference type="EMBL" id="AVOT02020664">
    <property type="protein sequence ID" value="MBW0508989.1"/>
    <property type="molecule type" value="Genomic_DNA"/>
</dbReference>
<feature type="binding site" evidence="9">
    <location>
        <position position="84"/>
    </location>
    <ligand>
        <name>S-adenosyl-L-methionine</name>
        <dbReference type="ChEBI" id="CHEBI:59789"/>
    </ligand>
</feature>